<keyword evidence="2" id="KW-1185">Reference proteome</keyword>
<evidence type="ECO:0000313" key="2">
    <source>
        <dbReference type="Proteomes" id="UP001204798"/>
    </source>
</evidence>
<organism evidence="1 2">
    <name type="scientific">Candidatus Fervidibacter sacchari</name>
    <dbReference type="NCBI Taxonomy" id="1448929"/>
    <lineage>
        <taxon>Bacteria</taxon>
        <taxon>Candidatus Fervidibacterota</taxon>
        <taxon>Candidatus Fervidibacter</taxon>
    </lineage>
</organism>
<comment type="caution">
    <text evidence="1">The sequence shown here is derived from an EMBL/GenBank/DDBJ whole genome shotgun (WGS) entry which is preliminary data.</text>
</comment>
<gene>
    <name evidence="1" type="ORF">M2350_001003</name>
</gene>
<evidence type="ECO:0000313" key="1">
    <source>
        <dbReference type="EMBL" id="MCS3918603.1"/>
    </source>
</evidence>
<dbReference type="Pfam" id="PF10049">
    <property type="entry name" value="DUF2283"/>
    <property type="match status" value="1"/>
</dbReference>
<dbReference type="PANTHER" id="PTHR37029:SF1">
    <property type="entry name" value="SSR1768 PROTEIN"/>
    <property type="match status" value="1"/>
</dbReference>
<dbReference type="Proteomes" id="UP001204798">
    <property type="component" value="Unassembled WGS sequence"/>
</dbReference>
<reference evidence="1 2" key="1">
    <citation type="submission" date="2022-08" db="EMBL/GenBank/DDBJ databases">
        <title>Bacterial and archaeal communities from various locations to study Microbial Dark Matter (Phase II).</title>
        <authorList>
            <person name="Stepanauskas R."/>
        </authorList>
    </citation>
    <scope>NUCLEOTIDE SEQUENCE [LARGE SCALE GENOMIC DNA]</scope>
    <source>
        <strain evidence="1 2">PD1</strain>
    </source>
</reference>
<protein>
    <submittedName>
        <fullName evidence="1">Uncharacterized protein YuzE</fullName>
    </submittedName>
</protein>
<dbReference type="RefSeq" id="WP_026307564.1">
    <property type="nucleotide sequence ID" value="NZ_CP130454.1"/>
</dbReference>
<dbReference type="InterPro" id="IPR019270">
    <property type="entry name" value="DUF2283"/>
</dbReference>
<accession>A0ABT2EKZ6</accession>
<sequence>MRLRIDLESDALYIRFSENPIAESEEVKEGVILDFDADGHLVGLEVLNFTQHFGWRDLRTIQIEVPVAEK</sequence>
<name>A0ABT2EKZ6_9BACT</name>
<dbReference type="EMBL" id="JANUCP010000002">
    <property type="protein sequence ID" value="MCS3918603.1"/>
    <property type="molecule type" value="Genomic_DNA"/>
</dbReference>
<proteinExistence type="predicted"/>
<dbReference type="PANTHER" id="PTHR37029">
    <property type="entry name" value="SSR1768 PROTEIN"/>
    <property type="match status" value="1"/>
</dbReference>